<dbReference type="AlphaFoldDB" id="A0A347WK22"/>
<dbReference type="KEGG" id="abae:CL176_05115"/>
<dbReference type="InterPro" id="IPR051204">
    <property type="entry name" value="ABC_transp_perm/SBD"/>
</dbReference>
<comment type="similarity">
    <text evidence="6">Belongs to the binding-protein-dependent transport system permease family.</text>
</comment>
<dbReference type="PROSITE" id="PS50928">
    <property type="entry name" value="ABC_TM1"/>
    <property type="match status" value="1"/>
</dbReference>
<proteinExistence type="inferred from homology"/>
<keyword evidence="2 6" id="KW-0813">Transport</keyword>
<evidence type="ECO:0000259" key="7">
    <source>
        <dbReference type="PROSITE" id="PS50928"/>
    </source>
</evidence>
<feature type="transmembrane region" description="Helical" evidence="6">
    <location>
        <begin position="77"/>
        <end position="94"/>
    </location>
</feature>
<sequence length="212" mass="22658">MITFLQEQGSVILQASLEHIGLTVAALLMGVFLAVPLGILCSRYPRVSALILGLARILQTVPTLAMLALMIPLFGVGIWPGIVALFLYAILPIVQGTYDGIQSIDPDVVNAGKGMGMTRQQILKNIQLPLAFPVILSGIRLSAVYLISSTSLASYVGAGGLGRLIFNGLELFQIELVIAGTIPAVLMVLVSNWLFARLEQWVNPRGGVQHAN</sequence>
<protein>
    <submittedName>
        <fullName evidence="8">Choline ABC transporter permease</fullName>
    </submittedName>
</protein>
<dbReference type="GO" id="GO:0055085">
    <property type="term" value="P:transmembrane transport"/>
    <property type="evidence" value="ECO:0007669"/>
    <property type="project" value="InterPro"/>
</dbReference>
<keyword evidence="5 6" id="KW-0472">Membrane</keyword>
<dbReference type="OrthoDB" id="9801163at2"/>
<accession>A0A347WK22</accession>
<dbReference type="Pfam" id="PF00528">
    <property type="entry name" value="BPD_transp_1"/>
    <property type="match status" value="1"/>
</dbReference>
<dbReference type="Proteomes" id="UP000263232">
    <property type="component" value="Chromosome"/>
</dbReference>
<evidence type="ECO:0000256" key="6">
    <source>
        <dbReference type="RuleBase" id="RU363032"/>
    </source>
</evidence>
<dbReference type="Gene3D" id="1.10.3720.10">
    <property type="entry name" value="MetI-like"/>
    <property type="match status" value="1"/>
</dbReference>
<name>A0A347WK22_9LACT</name>
<feature type="transmembrane region" description="Helical" evidence="6">
    <location>
        <begin position="20"/>
        <end position="40"/>
    </location>
</feature>
<dbReference type="PANTHER" id="PTHR30177:SF28">
    <property type="entry name" value="CHOLINE TRANSPORT SYSTEM PERMEASE PROTEIN OPUBB"/>
    <property type="match status" value="1"/>
</dbReference>
<keyword evidence="3 6" id="KW-0812">Transmembrane</keyword>
<organism evidence="8 9">
    <name type="scientific">Suicoccus acidiformans</name>
    <dbReference type="NCBI Taxonomy" id="2036206"/>
    <lineage>
        <taxon>Bacteria</taxon>
        <taxon>Bacillati</taxon>
        <taxon>Bacillota</taxon>
        <taxon>Bacilli</taxon>
        <taxon>Lactobacillales</taxon>
        <taxon>Aerococcaceae</taxon>
        <taxon>Suicoccus</taxon>
    </lineage>
</organism>
<feature type="domain" description="ABC transmembrane type-1" evidence="7">
    <location>
        <begin position="16"/>
        <end position="195"/>
    </location>
</feature>
<evidence type="ECO:0000313" key="9">
    <source>
        <dbReference type="Proteomes" id="UP000263232"/>
    </source>
</evidence>
<evidence type="ECO:0000256" key="4">
    <source>
        <dbReference type="ARBA" id="ARBA00022989"/>
    </source>
</evidence>
<gene>
    <name evidence="8" type="ORF">CL176_05115</name>
</gene>
<dbReference type="InterPro" id="IPR035906">
    <property type="entry name" value="MetI-like_sf"/>
</dbReference>
<keyword evidence="4 6" id="KW-1133">Transmembrane helix</keyword>
<evidence type="ECO:0000256" key="5">
    <source>
        <dbReference type="ARBA" id="ARBA00023136"/>
    </source>
</evidence>
<feature type="transmembrane region" description="Helical" evidence="6">
    <location>
        <begin position="176"/>
        <end position="195"/>
    </location>
</feature>
<dbReference type="SUPFAM" id="SSF161098">
    <property type="entry name" value="MetI-like"/>
    <property type="match status" value="1"/>
</dbReference>
<reference evidence="8 9" key="1">
    <citation type="submission" date="2017-09" db="EMBL/GenBank/DDBJ databases">
        <title>Complete genome sequence of Oxytococcus suis strain ZY16052.</title>
        <authorList>
            <person name="Li F."/>
        </authorList>
    </citation>
    <scope>NUCLEOTIDE SEQUENCE [LARGE SCALE GENOMIC DNA]</scope>
    <source>
        <strain evidence="8 9">ZY16052</strain>
    </source>
</reference>
<evidence type="ECO:0000256" key="3">
    <source>
        <dbReference type="ARBA" id="ARBA00022692"/>
    </source>
</evidence>
<dbReference type="GO" id="GO:0031460">
    <property type="term" value="P:glycine betaine transport"/>
    <property type="evidence" value="ECO:0007669"/>
    <property type="project" value="TreeGrafter"/>
</dbReference>
<comment type="subcellular location">
    <subcellularLocation>
        <location evidence="6">Cell membrane</location>
        <topology evidence="6">Multi-pass membrane protein</topology>
    </subcellularLocation>
    <subcellularLocation>
        <location evidence="1">Membrane</location>
        <topology evidence="1">Multi-pass membrane protein</topology>
    </subcellularLocation>
</comment>
<evidence type="ECO:0000256" key="1">
    <source>
        <dbReference type="ARBA" id="ARBA00004141"/>
    </source>
</evidence>
<feature type="transmembrane region" description="Helical" evidence="6">
    <location>
        <begin position="47"/>
        <end position="71"/>
    </location>
</feature>
<dbReference type="PANTHER" id="PTHR30177">
    <property type="entry name" value="GLYCINE BETAINE/L-PROLINE TRANSPORT SYSTEM PERMEASE PROTEIN PROW"/>
    <property type="match status" value="1"/>
</dbReference>
<dbReference type="RefSeq" id="WP_118990341.1">
    <property type="nucleotide sequence ID" value="NZ_CP023434.1"/>
</dbReference>
<dbReference type="CDD" id="cd06261">
    <property type="entry name" value="TM_PBP2"/>
    <property type="match status" value="1"/>
</dbReference>
<evidence type="ECO:0000313" key="8">
    <source>
        <dbReference type="EMBL" id="AXY25429.1"/>
    </source>
</evidence>
<dbReference type="FunFam" id="1.10.3720.10:FF:000001">
    <property type="entry name" value="Glycine betaine ABC transporter, permease"/>
    <property type="match status" value="1"/>
</dbReference>
<dbReference type="InterPro" id="IPR000515">
    <property type="entry name" value="MetI-like"/>
</dbReference>
<dbReference type="EMBL" id="CP023434">
    <property type="protein sequence ID" value="AXY25429.1"/>
    <property type="molecule type" value="Genomic_DNA"/>
</dbReference>
<keyword evidence="9" id="KW-1185">Reference proteome</keyword>
<feature type="transmembrane region" description="Helical" evidence="6">
    <location>
        <begin position="130"/>
        <end position="156"/>
    </location>
</feature>
<dbReference type="GO" id="GO:0005886">
    <property type="term" value="C:plasma membrane"/>
    <property type="evidence" value="ECO:0007669"/>
    <property type="project" value="UniProtKB-SubCell"/>
</dbReference>
<evidence type="ECO:0000256" key="2">
    <source>
        <dbReference type="ARBA" id="ARBA00022448"/>
    </source>
</evidence>